<feature type="compositionally biased region" description="Low complexity" evidence="1">
    <location>
        <begin position="277"/>
        <end position="291"/>
    </location>
</feature>
<evidence type="ECO:0000313" key="3">
    <source>
        <dbReference type="Proteomes" id="UP001279410"/>
    </source>
</evidence>
<dbReference type="EMBL" id="BRZM01000573">
    <property type="protein sequence ID" value="GLD71366.1"/>
    <property type="molecule type" value="Genomic_DNA"/>
</dbReference>
<feature type="region of interest" description="Disordered" evidence="1">
    <location>
        <begin position="27"/>
        <end position="56"/>
    </location>
</feature>
<reference evidence="2" key="1">
    <citation type="submission" date="2022-08" db="EMBL/GenBank/DDBJ databases">
        <title>Genome sequencing of akame (Lates japonicus).</title>
        <authorList>
            <person name="Hashiguchi Y."/>
            <person name="Takahashi H."/>
        </authorList>
    </citation>
    <scope>NUCLEOTIDE SEQUENCE</scope>
    <source>
        <strain evidence="2">Kochi</strain>
    </source>
</reference>
<proteinExistence type="predicted"/>
<feature type="compositionally biased region" description="Polar residues" evidence="1">
    <location>
        <begin position="194"/>
        <end position="222"/>
    </location>
</feature>
<evidence type="ECO:0000313" key="2">
    <source>
        <dbReference type="EMBL" id="GLD71366.1"/>
    </source>
</evidence>
<feature type="compositionally biased region" description="Low complexity" evidence="1">
    <location>
        <begin position="113"/>
        <end position="133"/>
    </location>
</feature>
<accession>A0AAD3NEA8</accession>
<feature type="compositionally biased region" description="Polar residues" evidence="1">
    <location>
        <begin position="307"/>
        <end position="347"/>
    </location>
</feature>
<feature type="compositionally biased region" description="Low complexity" evidence="1">
    <location>
        <begin position="361"/>
        <end position="372"/>
    </location>
</feature>
<comment type="caution">
    <text evidence="2">The sequence shown here is derived from an EMBL/GenBank/DDBJ whole genome shotgun (WGS) entry which is preliminary data.</text>
</comment>
<evidence type="ECO:0000256" key="1">
    <source>
        <dbReference type="SAM" id="MobiDB-lite"/>
    </source>
</evidence>
<protein>
    <submittedName>
        <fullName evidence="2">Girdin</fullName>
    </submittedName>
</protein>
<organism evidence="2 3">
    <name type="scientific">Lates japonicus</name>
    <name type="common">Japanese lates</name>
    <dbReference type="NCBI Taxonomy" id="270547"/>
    <lineage>
        <taxon>Eukaryota</taxon>
        <taxon>Metazoa</taxon>
        <taxon>Chordata</taxon>
        <taxon>Craniata</taxon>
        <taxon>Vertebrata</taxon>
        <taxon>Euteleostomi</taxon>
        <taxon>Actinopterygii</taxon>
        <taxon>Neopterygii</taxon>
        <taxon>Teleostei</taxon>
        <taxon>Neoteleostei</taxon>
        <taxon>Acanthomorphata</taxon>
        <taxon>Carangaria</taxon>
        <taxon>Carangaria incertae sedis</taxon>
        <taxon>Centropomidae</taxon>
        <taxon>Lates</taxon>
    </lineage>
</organism>
<dbReference type="Proteomes" id="UP001279410">
    <property type="component" value="Unassembled WGS sequence"/>
</dbReference>
<keyword evidence="3" id="KW-1185">Reference proteome</keyword>
<gene>
    <name evidence="2" type="ORF">AKAME5_002268800</name>
</gene>
<name>A0AAD3NEA8_LATJO</name>
<feature type="region of interest" description="Disordered" evidence="1">
    <location>
        <begin position="96"/>
        <end position="401"/>
    </location>
</feature>
<feature type="compositionally biased region" description="Polar residues" evidence="1">
    <location>
        <begin position="141"/>
        <end position="187"/>
    </location>
</feature>
<feature type="compositionally biased region" description="Basic and acidic residues" evidence="1">
    <location>
        <begin position="349"/>
        <end position="359"/>
    </location>
</feature>
<sequence length="401" mass="41847">MFLSVPPSIHSAMNDLLQTMAVAGGPGAQWAGSSENLDGAEGGDAGMTGRSRRGGQRMKELAFSTNAIDCAALTLPSAGHSRAKLRLQVKDNVSCEDVAGSSDDPKSQATRPSSLHSNRTTSSNSNNNSHLTSPLEGKGTLNGSLSRPHSESSGEFSLSLDQDVWSSSGSSPVQQPTSSRSSHQSPLQLRRSLDPSSAAGSPGQTQIRKTGSPGSEVLSLQQFLDEGIDPAESGSQENLTVDSPRLSTSSDHVQKERTSTKGRGILRSSSGKAAPVSSDRPPRSSGQPGRPTLRKAESTRVKGSVPIRSSLSSQGKATSVSERLDSASSTLPRASSVISTAEGTTRRTSIHDLLSKDNRQPVSVDVSPPVASTKAGVRSQPTPNEEGRKSKSRSGEPQQSC</sequence>
<feature type="compositionally biased region" description="Polar residues" evidence="1">
    <location>
        <begin position="233"/>
        <end position="251"/>
    </location>
</feature>
<dbReference type="AlphaFoldDB" id="A0AAD3NEA8"/>